<evidence type="ECO:0000313" key="5">
    <source>
        <dbReference type="Proteomes" id="UP001174909"/>
    </source>
</evidence>
<reference evidence="4" key="1">
    <citation type="submission" date="2023-03" db="EMBL/GenBank/DDBJ databases">
        <authorList>
            <person name="Steffen K."/>
            <person name="Cardenas P."/>
        </authorList>
    </citation>
    <scope>NUCLEOTIDE SEQUENCE</scope>
</reference>
<proteinExistence type="predicted"/>
<dbReference type="Gene3D" id="6.10.140.2150">
    <property type="match status" value="1"/>
</dbReference>
<name>A0AA35SMQ5_GEOBA</name>
<keyword evidence="2" id="KW-0663">Pyridoxal phosphate</keyword>
<dbReference type="AlphaFoldDB" id="A0AA35SMQ5"/>
<keyword evidence="5" id="KW-1185">Reference proteome</keyword>
<gene>
    <name evidence="4" type="ORF">GBAR_LOCUS18315</name>
</gene>
<evidence type="ECO:0000256" key="3">
    <source>
        <dbReference type="ARBA" id="ARBA00023239"/>
    </source>
</evidence>
<organism evidence="4 5">
    <name type="scientific">Geodia barretti</name>
    <name type="common">Barrett's horny sponge</name>
    <dbReference type="NCBI Taxonomy" id="519541"/>
    <lineage>
        <taxon>Eukaryota</taxon>
        <taxon>Metazoa</taxon>
        <taxon>Porifera</taxon>
        <taxon>Demospongiae</taxon>
        <taxon>Heteroscleromorpha</taxon>
        <taxon>Tetractinellida</taxon>
        <taxon>Astrophorina</taxon>
        <taxon>Geodiidae</taxon>
        <taxon>Geodia</taxon>
    </lineage>
</organism>
<evidence type="ECO:0000256" key="1">
    <source>
        <dbReference type="ARBA" id="ARBA00001933"/>
    </source>
</evidence>
<evidence type="ECO:0000256" key="2">
    <source>
        <dbReference type="ARBA" id="ARBA00022898"/>
    </source>
</evidence>
<dbReference type="PANTHER" id="PTHR42735">
    <property type="match status" value="1"/>
</dbReference>
<comment type="cofactor">
    <cofactor evidence="1">
        <name>pyridoxal 5'-phosphate</name>
        <dbReference type="ChEBI" id="CHEBI:597326"/>
    </cofactor>
</comment>
<comment type="caution">
    <text evidence="4">The sequence shown here is derived from an EMBL/GenBank/DDBJ whole genome shotgun (WGS) entry which is preliminary data.</text>
</comment>
<accession>A0AA35SMQ5</accession>
<dbReference type="PANTHER" id="PTHR42735:SF9">
    <property type="entry name" value="SPHINGOSINE-1-PHOSPHATE LYASE"/>
    <property type="match status" value="1"/>
</dbReference>
<protein>
    <submittedName>
        <fullName evidence="4">Sphingosine-1-phosphate lyase</fullName>
    </submittedName>
</protein>
<evidence type="ECO:0000313" key="4">
    <source>
        <dbReference type="EMBL" id="CAI8032384.1"/>
    </source>
</evidence>
<dbReference type="Gene3D" id="3.90.1150.10">
    <property type="entry name" value="Aspartate Aminotransferase, domain 1"/>
    <property type="match status" value="1"/>
</dbReference>
<dbReference type="InterPro" id="IPR050477">
    <property type="entry name" value="GrpII_AminoAcid_Decarb"/>
</dbReference>
<dbReference type="EMBL" id="CASHTH010002598">
    <property type="protein sequence ID" value="CAI8032384.1"/>
    <property type="molecule type" value="Genomic_DNA"/>
</dbReference>
<dbReference type="InterPro" id="IPR015422">
    <property type="entry name" value="PyrdxlP-dep_Trfase_small"/>
</dbReference>
<keyword evidence="3 4" id="KW-0456">Lyase</keyword>
<sequence>MTAFSVTSCDSQVSIFAVADVMEKNGWTMERQMDSLHFSILPSHTPERAQQLLSALREAVTTVKANPALSRTGSAGLYGMVAKIPDKAVVNDFILEFFNELYTL</sequence>
<dbReference type="Proteomes" id="UP001174909">
    <property type="component" value="Unassembled WGS sequence"/>
</dbReference>
<dbReference type="GO" id="GO:0016829">
    <property type="term" value="F:lyase activity"/>
    <property type="evidence" value="ECO:0007669"/>
    <property type="project" value="UniProtKB-KW"/>
</dbReference>